<evidence type="ECO:0000313" key="1">
    <source>
        <dbReference type="EMBL" id="CAB4594354.1"/>
    </source>
</evidence>
<dbReference type="AlphaFoldDB" id="A0A6J6G591"/>
<organism evidence="1">
    <name type="scientific">freshwater metagenome</name>
    <dbReference type="NCBI Taxonomy" id="449393"/>
    <lineage>
        <taxon>unclassified sequences</taxon>
        <taxon>metagenomes</taxon>
        <taxon>ecological metagenomes</taxon>
    </lineage>
</organism>
<protein>
    <submittedName>
        <fullName evidence="1">Unannotated protein</fullName>
    </submittedName>
</protein>
<dbReference type="SUPFAM" id="SSF53955">
    <property type="entry name" value="Lysozyme-like"/>
    <property type="match status" value="1"/>
</dbReference>
<accession>A0A6J6G591</accession>
<proteinExistence type="predicted"/>
<dbReference type="InterPro" id="IPR023346">
    <property type="entry name" value="Lysozyme-like_dom_sf"/>
</dbReference>
<sequence>MAKIRSLVRPVSSRAAVLGVAILLFGPVVAPFTAVELSSASALEGDLGQNFTAVSNGAVTVNRDGWSATVVRTATDVNSSQRFAKEQLEAAGLGEGEFICLVDLWNRESRWNHLAENSSSGAYGIPQSLPGSKMASAGADWETNPETQIRWGLGYITARYGTPCGAWAHSEAKGWY</sequence>
<reference evidence="1" key="1">
    <citation type="submission" date="2020-05" db="EMBL/GenBank/DDBJ databases">
        <authorList>
            <person name="Chiriac C."/>
            <person name="Salcher M."/>
            <person name="Ghai R."/>
            <person name="Kavagutti S V."/>
        </authorList>
    </citation>
    <scope>NUCLEOTIDE SEQUENCE</scope>
</reference>
<dbReference type="EMBL" id="CAEZUE010000081">
    <property type="protein sequence ID" value="CAB4594354.1"/>
    <property type="molecule type" value="Genomic_DNA"/>
</dbReference>
<gene>
    <name evidence="1" type="ORF">UFOPK1788_00706</name>
</gene>
<name>A0A6J6G591_9ZZZZ</name>